<sequence>MKKIERSVVSCILGLVLTTRMKDCKPSTLTYWCVPLLAESSLSSFSFLCPGIFSTNKRLLNYANEPEGLQAPQVLIEPGAPKAHLGPNTPLFCYLATYKNVIKSDQKVVQSPK</sequence>
<evidence type="ECO:0000313" key="2">
    <source>
        <dbReference type="Proteomes" id="UP000824782"/>
    </source>
</evidence>
<protein>
    <submittedName>
        <fullName evidence="1">Uncharacterized protein</fullName>
    </submittedName>
</protein>
<organism evidence="1 2">
    <name type="scientific">Engystomops pustulosus</name>
    <name type="common">Tungara frog</name>
    <name type="synonym">Physalaemus pustulosus</name>
    <dbReference type="NCBI Taxonomy" id="76066"/>
    <lineage>
        <taxon>Eukaryota</taxon>
        <taxon>Metazoa</taxon>
        <taxon>Chordata</taxon>
        <taxon>Craniata</taxon>
        <taxon>Vertebrata</taxon>
        <taxon>Euteleostomi</taxon>
        <taxon>Amphibia</taxon>
        <taxon>Batrachia</taxon>
        <taxon>Anura</taxon>
        <taxon>Neobatrachia</taxon>
        <taxon>Hyloidea</taxon>
        <taxon>Leptodactylidae</taxon>
        <taxon>Leiuperinae</taxon>
        <taxon>Engystomops</taxon>
    </lineage>
</organism>
<accession>A0AAV7A8C6</accession>
<evidence type="ECO:0000313" key="1">
    <source>
        <dbReference type="EMBL" id="KAG8556169.1"/>
    </source>
</evidence>
<dbReference type="AlphaFoldDB" id="A0AAV7A8C6"/>
<dbReference type="Proteomes" id="UP000824782">
    <property type="component" value="Unassembled WGS sequence"/>
</dbReference>
<proteinExistence type="predicted"/>
<comment type="caution">
    <text evidence="1">The sequence shown here is derived from an EMBL/GenBank/DDBJ whole genome shotgun (WGS) entry which is preliminary data.</text>
</comment>
<name>A0AAV7A8C6_ENGPU</name>
<gene>
    <name evidence="1" type="ORF">GDO81_017946</name>
</gene>
<reference evidence="1" key="1">
    <citation type="thesis" date="2020" institute="ProQuest LLC" country="789 East Eisenhower Parkway, Ann Arbor, MI, USA">
        <title>Comparative Genomics and Chromosome Evolution.</title>
        <authorList>
            <person name="Mudd A.B."/>
        </authorList>
    </citation>
    <scope>NUCLEOTIDE SEQUENCE</scope>
    <source>
        <strain evidence="1">237g6f4</strain>
        <tissue evidence="1">Blood</tissue>
    </source>
</reference>
<dbReference type="EMBL" id="WNYA01000009">
    <property type="protein sequence ID" value="KAG8556169.1"/>
    <property type="molecule type" value="Genomic_DNA"/>
</dbReference>
<keyword evidence="2" id="KW-1185">Reference proteome</keyword>